<dbReference type="GO" id="GO:0005667">
    <property type="term" value="C:transcription regulator complex"/>
    <property type="evidence" value="ECO:0007669"/>
    <property type="project" value="TreeGrafter"/>
</dbReference>
<feature type="compositionally biased region" description="Polar residues" evidence="6">
    <location>
        <begin position="76"/>
        <end position="93"/>
    </location>
</feature>
<comment type="caution">
    <text evidence="8">The sequence shown here is derived from an EMBL/GenBank/DDBJ whole genome shotgun (WGS) entry which is preliminary data.</text>
</comment>
<keyword evidence="1" id="KW-0479">Metal-binding</keyword>
<keyword evidence="9" id="KW-1185">Reference proteome</keyword>
<evidence type="ECO:0000259" key="7">
    <source>
        <dbReference type="PROSITE" id="PS50157"/>
    </source>
</evidence>
<keyword evidence="2" id="KW-0677">Repeat</keyword>
<dbReference type="AlphaFoldDB" id="A0A9W7XFG6"/>
<feature type="compositionally biased region" description="Basic residues" evidence="6">
    <location>
        <begin position="259"/>
        <end position="271"/>
    </location>
</feature>
<organism evidence="8 9">
    <name type="scientific">Coemansia asiatica</name>
    <dbReference type="NCBI Taxonomy" id="1052880"/>
    <lineage>
        <taxon>Eukaryota</taxon>
        <taxon>Fungi</taxon>
        <taxon>Fungi incertae sedis</taxon>
        <taxon>Zoopagomycota</taxon>
        <taxon>Kickxellomycotina</taxon>
        <taxon>Kickxellomycetes</taxon>
        <taxon>Kickxellales</taxon>
        <taxon>Kickxellaceae</taxon>
        <taxon>Coemansia</taxon>
    </lineage>
</organism>
<dbReference type="EMBL" id="JANBOH010000703">
    <property type="protein sequence ID" value="KAJ1641713.1"/>
    <property type="molecule type" value="Genomic_DNA"/>
</dbReference>
<accession>A0A9W7XFG6</accession>
<dbReference type="InterPro" id="IPR013087">
    <property type="entry name" value="Znf_C2H2_type"/>
</dbReference>
<evidence type="ECO:0000256" key="3">
    <source>
        <dbReference type="ARBA" id="ARBA00022771"/>
    </source>
</evidence>
<sequence>MSADKQISHLGLLSDAAACAKKLRSLSIRTADGHHVSILNDDQCPSARSVSSCVGSTSSSSSFSISELVDEDNEQNNEGINCQQSVPEMTPDSSPFVGNRTRTCTRTSTIRHHSPLVQSQEQSQQVRLPPLSALIHAVNIAEHCHDPLLSLPAFDNVFAQQKRPYPSASLPLALSLSHPFSRPTDMPVPPCTHVVPRTSPAKRKYVCTFTGCGKAFTTSGHLSRHYRIHTGEKNYHCLYPGCTSRFSRQDNMMQHYRTHLSPRSRRGRKCGSTRGSTRGNRIASSTSSSSSVSALSAATTDDEQGRAIIRHNNAHSAFHPYKRQLSEHSPQMTAQWLYF</sequence>
<evidence type="ECO:0000256" key="6">
    <source>
        <dbReference type="SAM" id="MobiDB-lite"/>
    </source>
</evidence>
<dbReference type="GO" id="GO:0000785">
    <property type="term" value="C:chromatin"/>
    <property type="evidence" value="ECO:0007669"/>
    <property type="project" value="TreeGrafter"/>
</dbReference>
<feature type="compositionally biased region" description="Low complexity" evidence="6">
    <location>
        <begin position="283"/>
        <end position="299"/>
    </location>
</feature>
<gene>
    <name evidence="8" type="primary">NRG1_2</name>
    <name evidence="8" type="ORF">LPJ64_006351</name>
</gene>
<evidence type="ECO:0000256" key="5">
    <source>
        <dbReference type="PROSITE-ProRule" id="PRU00042"/>
    </source>
</evidence>
<evidence type="ECO:0000256" key="4">
    <source>
        <dbReference type="ARBA" id="ARBA00022833"/>
    </source>
</evidence>
<feature type="region of interest" description="Disordered" evidence="6">
    <location>
        <begin position="55"/>
        <end position="98"/>
    </location>
</feature>
<evidence type="ECO:0000313" key="9">
    <source>
        <dbReference type="Proteomes" id="UP001145021"/>
    </source>
</evidence>
<dbReference type="PANTHER" id="PTHR14003">
    <property type="entry name" value="TRANSCRIPTIONAL REPRESSOR PROTEIN YY"/>
    <property type="match status" value="1"/>
</dbReference>
<dbReference type="PANTHER" id="PTHR14003:SF19">
    <property type="entry name" value="YY2 TRANSCRIPTION FACTOR"/>
    <property type="match status" value="1"/>
</dbReference>
<dbReference type="SUPFAM" id="SSF57667">
    <property type="entry name" value="beta-beta-alpha zinc fingers"/>
    <property type="match status" value="1"/>
</dbReference>
<protein>
    <submittedName>
        <fullName evidence="8">Transcriptional repressor</fullName>
    </submittedName>
</protein>
<dbReference type="PROSITE" id="PS50157">
    <property type="entry name" value="ZINC_FINGER_C2H2_2"/>
    <property type="match status" value="2"/>
</dbReference>
<dbReference type="GO" id="GO:0000978">
    <property type="term" value="F:RNA polymerase II cis-regulatory region sequence-specific DNA binding"/>
    <property type="evidence" value="ECO:0007669"/>
    <property type="project" value="TreeGrafter"/>
</dbReference>
<keyword evidence="4" id="KW-0862">Zinc</keyword>
<name>A0A9W7XFG6_9FUNG</name>
<reference evidence="8" key="1">
    <citation type="submission" date="2022-07" db="EMBL/GenBank/DDBJ databases">
        <title>Phylogenomic reconstructions and comparative analyses of Kickxellomycotina fungi.</title>
        <authorList>
            <person name="Reynolds N.K."/>
            <person name="Stajich J.E."/>
            <person name="Barry K."/>
            <person name="Grigoriev I.V."/>
            <person name="Crous P."/>
            <person name="Smith M.E."/>
        </authorList>
    </citation>
    <scope>NUCLEOTIDE SEQUENCE</scope>
    <source>
        <strain evidence="8">NBRC 105413</strain>
    </source>
</reference>
<dbReference type="GO" id="GO:0008270">
    <property type="term" value="F:zinc ion binding"/>
    <property type="evidence" value="ECO:0007669"/>
    <property type="project" value="UniProtKB-KW"/>
</dbReference>
<dbReference type="PROSITE" id="PS00028">
    <property type="entry name" value="ZINC_FINGER_C2H2_1"/>
    <property type="match status" value="2"/>
</dbReference>
<feature type="region of interest" description="Disordered" evidence="6">
    <location>
        <begin position="259"/>
        <end position="303"/>
    </location>
</feature>
<evidence type="ECO:0000256" key="2">
    <source>
        <dbReference type="ARBA" id="ARBA00022737"/>
    </source>
</evidence>
<evidence type="ECO:0000313" key="8">
    <source>
        <dbReference type="EMBL" id="KAJ1641713.1"/>
    </source>
</evidence>
<proteinExistence type="predicted"/>
<keyword evidence="3 5" id="KW-0863">Zinc-finger</keyword>
<dbReference type="SMART" id="SM00355">
    <property type="entry name" value="ZnF_C2H2"/>
    <property type="match status" value="2"/>
</dbReference>
<dbReference type="Gene3D" id="3.30.160.60">
    <property type="entry name" value="Classic Zinc Finger"/>
    <property type="match status" value="2"/>
</dbReference>
<dbReference type="FunFam" id="3.30.160.60:FF:000007">
    <property type="entry name" value="Basic krueppel-like factor 3"/>
    <property type="match status" value="1"/>
</dbReference>
<feature type="compositionally biased region" description="Low complexity" evidence="6">
    <location>
        <begin position="55"/>
        <end position="67"/>
    </location>
</feature>
<dbReference type="GO" id="GO:0031519">
    <property type="term" value="C:PcG protein complex"/>
    <property type="evidence" value="ECO:0007669"/>
    <property type="project" value="TreeGrafter"/>
</dbReference>
<dbReference type="Pfam" id="PF00096">
    <property type="entry name" value="zf-C2H2"/>
    <property type="match status" value="1"/>
</dbReference>
<dbReference type="GO" id="GO:0000981">
    <property type="term" value="F:DNA-binding transcription factor activity, RNA polymerase II-specific"/>
    <property type="evidence" value="ECO:0007669"/>
    <property type="project" value="TreeGrafter"/>
</dbReference>
<feature type="domain" description="C2H2-type" evidence="7">
    <location>
        <begin position="235"/>
        <end position="264"/>
    </location>
</feature>
<feature type="domain" description="C2H2-type" evidence="7">
    <location>
        <begin position="205"/>
        <end position="234"/>
    </location>
</feature>
<evidence type="ECO:0000256" key="1">
    <source>
        <dbReference type="ARBA" id="ARBA00022723"/>
    </source>
</evidence>
<dbReference type="InterPro" id="IPR036236">
    <property type="entry name" value="Znf_C2H2_sf"/>
</dbReference>
<dbReference type="Proteomes" id="UP001145021">
    <property type="component" value="Unassembled WGS sequence"/>
</dbReference>